<dbReference type="RefSeq" id="WP_205493310.1">
    <property type="nucleotide sequence ID" value="NZ_JAFHAP010000005.1"/>
</dbReference>
<organism evidence="1 2">
    <name type="scientific">Polycladomyces zharkentensis</name>
    <dbReference type="NCBI Taxonomy" id="2807616"/>
    <lineage>
        <taxon>Bacteria</taxon>
        <taxon>Bacillati</taxon>
        <taxon>Bacillota</taxon>
        <taxon>Bacilli</taxon>
        <taxon>Bacillales</taxon>
        <taxon>Thermoactinomycetaceae</taxon>
        <taxon>Polycladomyces</taxon>
    </lineage>
</organism>
<dbReference type="EMBL" id="JAFHAP010000005">
    <property type="protein sequence ID" value="MBN2908810.1"/>
    <property type="molecule type" value="Genomic_DNA"/>
</dbReference>
<reference evidence="1" key="1">
    <citation type="journal article" date="2024" name="Int. J. Syst. Evol. Microbiol.">
        <title>Polycladomyces zharkentensis sp. nov., a novel thermophilic cellulose- and starch-degrading member of the Bacillota from a geothermal aquifer in Kazakhstan.</title>
        <authorList>
            <person name="Mashzhan A."/>
            <person name="Kistaubayeva A."/>
            <person name="Javier-Lopez R."/>
            <person name="Bissenova U."/>
            <person name="Bissenbay A."/>
            <person name="Birkeland N.K."/>
        </authorList>
    </citation>
    <scope>NUCLEOTIDE SEQUENCE</scope>
    <source>
        <strain evidence="1">ZKZ2T</strain>
    </source>
</reference>
<protein>
    <submittedName>
        <fullName evidence="1">Uncharacterized protein</fullName>
    </submittedName>
</protein>
<sequence length="263" mass="30341">MPPQEAAQLVAVLAATKLLERIPVVKVLDEVLGKFKGVIQNWARKWFLRPRLQPAGGASVDWQLDEHDRDIRHFAKTDEFTAVQDSGSKKDKAWDRFEREDPLPGSVGVSKTNSLFKEVLDMAYKEDRSRVQTFGIPDDMVIQDGRITIVEEAKMYSKKDFERLAELAKENPKQFVREGVPAANDPRQKRFIQLIKHKRSVNYLLNHLDRLKLAKELGITRSDSDVVYMLKVPKHAPEKALNVIKETFEKTLQIKVKIRKIDW</sequence>
<evidence type="ECO:0000313" key="2">
    <source>
        <dbReference type="Proteomes" id="UP001177120"/>
    </source>
</evidence>
<evidence type="ECO:0000313" key="1">
    <source>
        <dbReference type="EMBL" id="MBN2908810.1"/>
    </source>
</evidence>
<comment type="caution">
    <text evidence="1">The sequence shown here is derived from an EMBL/GenBank/DDBJ whole genome shotgun (WGS) entry which is preliminary data.</text>
</comment>
<name>A0ABS2WH96_9BACL</name>
<keyword evidence="2" id="KW-1185">Reference proteome</keyword>
<gene>
    <name evidence="1" type="ORF">JQC72_04640</name>
</gene>
<dbReference type="Proteomes" id="UP001177120">
    <property type="component" value="Unassembled WGS sequence"/>
</dbReference>
<accession>A0ABS2WH96</accession>
<proteinExistence type="predicted"/>